<gene>
    <name evidence="8" type="primary">LOC104729034</name>
</gene>
<keyword evidence="1" id="KW-0479">Metal-binding</keyword>
<dbReference type="Pfam" id="PF10551">
    <property type="entry name" value="MULE"/>
    <property type="match status" value="1"/>
</dbReference>
<evidence type="ECO:0000313" key="8">
    <source>
        <dbReference type="RefSeq" id="XP_010446237.1"/>
    </source>
</evidence>
<keyword evidence="3" id="KW-0862">Zinc</keyword>
<evidence type="ECO:0000256" key="2">
    <source>
        <dbReference type="ARBA" id="ARBA00022771"/>
    </source>
</evidence>
<feature type="domain" description="SWIM-type" evidence="6">
    <location>
        <begin position="323"/>
        <end position="355"/>
    </location>
</feature>
<dbReference type="RefSeq" id="XP_010446237.1">
    <property type="nucleotide sequence ID" value="XM_010447935.1"/>
</dbReference>
<reference evidence="7" key="1">
    <citation type="journal article" date="2014" name="Nat. Commun.">
        <title>The emerging biofuel crop Camelina sativa retains a highly undifferentiated hexaploid genome structure.</title>
        <authorList>
            <person name="Kagale S."/>
            <person name="Koh C."/>
            <person name="Nixon J."/>
            <person name="Bollina V."/>
            <person name="Clarke W.E."/>
            <person name="Tuteja R."/>
            <person name="Spillane C."/>
            <person name="Robinson S.J."/>
            <person name="Links M.G."/>
            <person name="Clarke C."/>
            <person name="Higgins E.E."/>
            <person name="Huebert T."/>
            <person name="Sharpe A.G."/>
            <person name="Parkin I.A."/>
        </authorList>
    </citation>
    <scope>NUCLEOTIDE SEQUENCE [LARGE SCALE GENOMIC DNA]</scope>
    <source>
        <strain evidence="7">cv. DH55</strain>
    </source>
</reference>
<dbReference type="InterPro" id="IPR018289">
    <property type="entry name" value="MULE_transposase_dom"/>
</dbReference>
<evidence type="ECO:0000256" key="5">
    <source>
        <dbReference type="SAM" id="MobiDB-lite"/>
    </source>
</evidence>
<evidence type="ECO:0000256" key="3">
    <source>
        <dbReference type="ARBA" id="ARBA00022833"/>
    </source>
</evidence>
<accession>A0ABM0UTS5</accession>
<dbReference type="SMART" id="SM00575">
    <property type="entry name" value="ZnF_PMZ"/>
    <property type="match status" value="1"/>
</dbReference>
<dbReference type="InterPro" id="IPR007527">
    <property type="entry name" value="Znf_SWIM"/>
</dbReference>
<keyword evidence="7" id="KW-1185">Reference proteome</keyword>
<name>A0ABM0UTS5_CAMSA</name>
<feature type="region of interest" description="Disordered" evidence="5">
    <location>
        <begin position="399"/>
        <end position="423"/>
    </location>
</feature>
<dbReference type="InterPro" id="IPR006564">
    <property type="entry name" value="Znf_PMZ"/>
</dbReference>
<proteinExistence type="predicted"/>
<evidence type="ECO:0000313" key="7">
    <source>
        <dbReference type="Proteomes" id="UP000694864"/>
    </source>
</evidence>
<dbReference type="GeneID" id="104729034"/>
<dbReference type="PANTHER" id="PTHR31973:SF187">
    <property type="entry name" value="MUTATOR TRANSPOSASE MUDRA PROTEIN"/>
    <property type="match status" value="1"/>
</dbReference>
<evidence type="ECO:0000259" key="6">
    <source>
        <dbReference type="PROSITE" id="PS50966"/>
    </source>
</evidence>
<sequence length="423" mass="49524">MQAEIKREYNLEVSEEQCSKAKTRVRREAKAGHQDHFSRLWDYQAEIMRSNPGSIFEIETIPGPTVGSLQRFYRLFICFQSQRSSWKRTCRPIIGVDGAFLKWDIKGHLLAAVGRDGDNRIVPLAWSVVEIENDDNWDWFMKLLSTSLGLEDGRQLAIISDKQSGLVKAIKNKRDSHDLELQRLFWKIARSYTTGQYRKHMEALQKYNPGAFNSLLRTNLITWSRAFFRVGTHCNDNLNNLSESFNRTIRQARRKPLLEMLEDIRRQCMVRNEKRYIIAGRLQTRFTKRAHLEIENMIAGSQFCIRSMARHNQHEVQLHDDTYSVDMNALTCGCIKWQMTGIPCVHVASVIIARRQKVEDYVVDWYTTRMWRETYKDGIHPVQGQSEWPRMNRIGVFPPPYRKGNPGRLNNHARRKGRYESAS</sequence>
<dbReference type="PANTHER" id="PTHR31973">
    <property type="entry name" value="POLYPROTEIN, PUTATIVE-RELATED"/>
    <property type="match status" value="1"/>
</dbReference>
<keyword evidence="2 4" id="KW-0863">Zinc-finger</keyword>
<dbReference type="Pfam" id="PF04434">
    <property type="entry name" value="SWIM"/>
    <property type="match status" value="1"/>
</dbReference>
<dbReference type="PROSITE" id="PS50966">
    <property type="entry name" value="ZF_SWIM"/>
    <property type="match status" value="1"/>
</dbReference>
<reference evidence="8" key="2">
    <citation type="submission" date="2025-08" db="UniProtKB">
        <authorList>
            <consortium name="RefSeq"/>
        </authorList>
    </citation>
    <scope>IDENTIFICATION</scope>
    <source>
        <tissue evidence="8">Leaf</tissue>
    </source>
</reference>
<organism evidence="7 8">
    <name type="scientific">Camelina sativa</name>
    <name type="common">False flax</name>
    <name type="synonym">Myagrum sativum</name>
    <dbReference type="NCBI Taxonomy" id="90675"/>
    <lineage>
        <taxon>Eukaryota</taxon>
        <taxon>Viridiplantae</taxon>
        <taxon>Streptophyta</taxon>
        <taxon>Embryophyta</taxon>
        <taxon>Tracheophyta</taxon>
        <taxon>Spermatophyta</taxon>
        <taxon>Magnoliopsida</taxon>
        <taxon>eudicotyledons</taxon>
        <taxon>Gunneridae</taxon>
        <taxon>Pentapetalae</taxon>
        <taxon>rosids</taxon>
        <taxon>malvids</taxon>
        <taxon>Brassicales</taxon>
        <taxon>Brassicaceae</taxon>
        <taxon>Camelineae</taxon>
        <taxon>Camelina</taxon>
    </lineage>
</organism>
<dbReference type="Proteomes" id="UP000694864">
    <property type="component" value="Chromosome 11"/>
</dbReference>
<protein>
    <submittedName>
        <fullName evidence="8">Uncharacterized protein LOC104729034</fullName>
    </submittedName>
</protein>
<evidence type="ECO:0000256" key="4">
    <source>
        <dbReference type="PROSITE-ProRule" id="PRU00325"/>
    </source>
</evidence>
<evidence type="ECO:0000256" key="1">
    <source>
        <dbReference type="ARBA" id="ARBA00022723"/>
    </source>
</evidence>